<dbReference type="EMBL" id="JARWAO010000001">
    <property type="protein sequence ID" value="MDR5895134.1"/>
    <property type="molecule type" value="Genomic_DNA"/>
</dbReference>
<dbReference type="SUPFAM" id="SSF56655">
    <property type="entry name" value="Carbohydrate phosphatase"/>
    <property type="match status" value="1"/>
</dbReference>
<dbReference type="PRINTS" id="PR00377">
    <property type="entry name" value="IMPHPHTASES"/>
</dbReference>
<keyword evidence="3" id="KW-1185">Reference proteome</keyword>
<sequence>MHPMVQFALRALRGASEQLNRVRDRLDIARETQSQDALLVDTARYIEENIARQFAKGYPLHGISGRYLPFKEGSGEGADYHWKIELFHGYQNLAINANGCALSLVCMFKGRAEHAVVLSPFTDDEYLASRGRGAHYNDKRMRVSGHITEDEVRLAMGVPEMHVRSRYFPDYLSVLQRIGVQSSVVRTLGCPVLELAELASGRVDAAFVFGIEEQDLAIAQLMLKEAGALIGTPSGQPQVEPDGALMAANPRLYKQLVKLVKPSLVNA</sequence>
<evidence type="ECO:0000313" key="2">
    <source>
        <dbReference type="EMBL" id="MDR5895134.1"/>
    </source>
</evidence>
<dbReference type="PANTHER" id="PTHR20854:SF4">
    <property type="entry name" value="INOSITOL-1-MONOPHOSPHATASE-RELATED"/>
    <property type="match status" value="1"/>
</dbReference>
<dbReference type="PANTHER" id="PTHR20854">
    <property type="entry name" value="INOSITOL MONOPHOSPHATASE"/>
    <property type="match status" value="1"/>
</dbReference>
<accession>A0ABU1GT28</accession>
<dbReference type="RefSeq" id="WP_251592063.1">
    <property type="nucleotide sequence ID" value="NZ_JAMLJI010000002.1"/>
</dbReference>
<dbReference type="Gene3D" id="3.40.190.80">
    <property type="match status" value="1"/>
</dbReference>
<dbReference type="Pfam" id="PF00459">
    <property type="entry name" value="Inositol_P"/>
    <property type="match status" value="1"/>
</dbReference>
<organism evidence="2 3">
    <name type="scientific">Larsenimonas suaedae</name>
    <dbReference type="NCBI Taxonomy" id="1851019"/>
    <lineage>
        <taxon>Bacteria</taxon>
        <taxon>Pseudomonadati</taxon>
        <taxon>Pseudomonadota</taxon>
        <taxon>Gammaproteobacteria</taxon>
        <taxon>Oceanospirillales</taxon>
        <taxon>Halomonadaceae</taxon>
        <taxon>Larsenimonas</taxon>
    </lineage>
</organism>
<comment type="similarity">
    <text evidence="1">Belongs to the inositol monophosphatase superfamily.</text>
</comment>
<reference evidence="2 3" key="1">
    <citation type="submission" date="2023-04" db="EMBL/GenBank/DDBJ databases">
        <title>A long-awaited taxogenomic arrangement of the family Halomonadaceae.</title>
        <authorList>
            <person name="De La Haba R."/>
            <person name="Chuvochina M."/>
            <person name="Wittouck S."/>
            <person name="Arahal D.R."/>
            <person name="Sanchez-Porro C."/>
            <person name="Hugenholtz P."/>
            <person name="Ventosa A."/>
        </authorList>
    </citation>
    <scope>NUCLEOTIDE SEQUENCE [LARGE SCALE GENOMIC DNA]</scope>
    <source>
        <strain evidence="2 3">DSM 22428</strain>
    </source>
</reference>
<evidence type="ECO:0000256" key="1">
    <source>
        <dbReference type="ARBA" id="ARBA00009759"/>
    </source>
</evidence>
<protein>
    <submittedName>
        <fullName evidence="2">Inositol monophosphatase family protein</fullName>
    </submittedName>
</protein>
<dbReference type="InterPro" id="IPR000760">
    <property type="entry name" value="Inositol_monophosphatase-like"/>
</dbReference>
<proteinExistence type="inferred from homology"/>
<comment type="caution">
    <text evidence="2">The sequence shown here is derived from an EMBL/GenBank/DDBJ whole genome shotgun (WGS) entry which is preliminary data.</text>
</comment>
<name>A0ABU1GT28_9GAMM</name>
<dbReference type="Gene3D" id="3.30.540.10">
    <property type="entry name" value="Fructose-1,6-Bisphosphatase, subunit A, domain 1"/>
    <property type="match status" value="1"/>
</dbReference>
<evidence type="ECO:0000313" key="3">
    <source>
        <dbReference type="Proteomes" id="UP001269375"/>
    </source>
</evidence>
<gene>
    <name evidence="2" type="ORF">QC825_03450</name>
</gene>
<dbReference type="Proteomes" id="UP001269375">
    <property type="component" value="Unassembled WGS sequence"/>
</dbReference>